<feature type="domain" description="Fibronectin type-III" evidence="1">
    <location>
        <begin position="1"/>
        <end position="79"/>
    </location>
</feature>
<proteinExistence type="predicted"/>
<accession>X1Q0M0</accession>
<sequence>MAQAVSQSQVELHWVDNSGNEDGFRIYRDNSVIETIGENANLYRDTGLKAATTYHYAIEAYNTAGGSEAIHCTITTRNPGITVTLDEVGVLFDHDPFPKGPGEIYLGVVVTDGVKN</sequence>
<dbReference type="InterPro" id="IPR036116">
    <property type="entry name" value="FN3_sf"/>
</dbReference>
<dbReference type="Pfam" id="PF00041">
    <property type="entry name" value="fn3"/>
    <property type="match status" value="1"/>
</dbReference>
<gene>
    <name evidence="2" type="ORF">S06H3_60916</name>
</gene>
<dbReference type="InterPro" id="IPR003961">
    <property type="entry name" value="FN3_dom"/>
</dbReference>
<evidence type="ECO:0000259" key="1">
    <source>
        <dbReference type="PROSITE" id="PS50853"/>
    </source>
</evidence>
<dbReference type="AlphaFoldDB" id="X1Q0M0"/>
<name>X1Q0M0_9ZZZZ</name>
<protein>
    <recommendedName>
        <fullName evidence="1">Fibronectin type-III domain-containing protein</fullName>
    </recommendedName>
</protein>
<dbReference type="CDD" id="cd00063">
    <property type="entry name" value="FN3"/>
    <property type="match status" value="1"/>
</dbReference>
<comment type="caution">
    <text evidence="2">The sequence shown here is derived from an EMBL/GenBank/DDBJ whole genome shotgun (WGS) entry which is preliminary data.</text>
</comment>
<dbReference type="SUPFAM" id="SSF49265">
    <property type="entry name" value="Fibronectin type III"/>
    <property type="match status" value="1"/>
</dbReference>
<dbReference type="InterPro" id="IPR013783">
    <property type="entry name" value="Ig-like_fold"/>
</dbReference>
<dbReference type="PROSITE" id="PS50853">
    <property type="entry name" value="FN3"/>
    <property type="match status" value="1"/>
</dbReference>
<organism evidence="2">
    <name type="scientific">marine sediment metagenome</name>
    <dbReference type="NCBI Taxonomy" id="412755"/>
    <lineage>
        <taxon>unclassified sequences</taxon>
        <taxon>metagenomes</taxon>
        <taxon>ecological metagenomes</taxon>
    </lineage>
</organism>
<evidence type="ECO:0000313" key="2">
    <source>
        <dbReference type="EMBL" id="GAI48301.1"/>
    </source>
</evidence>
<dbReference type="Gene3D" id="2.60.40.10">
    <property type="entry name" value="Immunoglobulins"/>
    <property type="match status" value="1"/>
</dbReference>
<dbReference type="EMBL" id="BARV01039829">
    <property type="protein sequence ID" value="GAI48301.1"/>
    <property type="molecule type" value="Genomic_DNA"/>
</dbReference>
<reference evidence="2" key="1">
    <citation type="journal article" date="2014" name="Front. Microbiol.">
        <title>High frequency of phylogenetically diverse reductive dehalogenase-homologous genes in deep subseafloor sedimentary metagenomes.</title>
        <authorList>
            <person name="Kawai M."/>
            <person name="Futagami T."/>
            <person name="Toyoda A."/>
            <person name="Takaki Y."/>
            <person name="Nishi S."/>
            <person name="Hori S."/>
            <person name="Arai W."/>
            <person name="Tsubouchi T."/>
            <person name="Morono Y."/>
            <person name="Uchiyama I."/>
            <person name="Ito T."/>
            <person name="Fujiyama A."/>
            <person name="Inagaki F."/>
            <person name="Takami H."/>
        </authorList>
    </citation>
    <scope>NUCLEOTIDE SEQUENCE</scope>
    <source>
        <strain evidence="2">Expedition CK06-06</strain>
    </source>
</reference>